<sequence length="240" mass="26903">MPPRKKRQQRCQKAQLLFHQEPLEGPKHHSGSPQPPTTHTVQVPSKPIDHSTITSWVTPQFDITAESCFPVCRKRPRNQRRHSSRKSTTSKFPHLTFESPPTSSSSETLGIPSVKECPHQSEKDVSRRPLVPVLSPQSCGDPSVSSPESLPHVFIPPDIQTPEPSLVRGEAIPPDQKENGLRSCPLHLGTPSSPEPGPVLAEDTPEEKYGVKVTWRRRQHLLAYLRERGKLSRSQFLVKN</sequence>
<dbReference type="GO" id="GO:0005634">
    <property type="term" value="C:nucleus"/>
    <property type="evidence" value="ECO:0007669"/>
    <property type="project" value="Ensembl"/>
</dbReference>
<gene>
    <name evidence="2" type="primary">RHNO1</name>
</gene>
<dbReference type="Pfam" id="PF15319">
    <property type="entry name" value="RHINO"/>
    <property type="match status" value="1"/>
</dbReference>
<dbReference type="Proteomes" id="UP000001811">
    <property type="component" value="Chromosome 8"/>
</dbReference>
<dbReference type="FunCoup" id="G1SU00">
    <property type="interactions" value="660"/>
</dbReference>
<reference evidence="2" key="2">
    <citation type="submission" date="2025-08" db="UniProtKB">
        <authorList>
            <consortium name="Ensembl"/>
        </authorList>
    </citation>
    <scope>IDENTIFICATION</scope>
    <source>
        <strain evidence="2">Thorbecke</strain>
    </source>
</reference>
<feature type="region of interest" description="Disordered" evidence="1">
    <location>
        <begin position="175"/>
        <end position="205"/>
    </location>
</feature>
<feature type="compositionally biased region" description="Basic residues" evidence="1">
    <location>
        <begin position="75"/>
        <end position="85"/>
    </location>
</feature>
<evidence type="ECO:0000256" key="1">
    <source>
        <dbReference type="SAM" id="MobiDB-lite"/>
    </source>
</evidence>
<reference evidence="2" key="3">
    <citation type="submission" date="2025-09" db="UniProtKB">
        <authorList>
            <consortium name="Ensembl"/>
        </authorList>
    </citation>
    <scope>IDENTIFICATION</scope>
    <source>
        <strain evidence="2">Thorbecke</strain>
    </source>
</reference>
<dbReference type="PANTHER" id="PTHR35541:SF1">
    <property type="entry name" value="RAD9, HUS1, RAD1-INTERACTING NUCLEAR ORPHAN PROTEIN 1"/>
    <property type="match status" value="1"/>
</dbReference>
<dbReference type="OMA" id="PKHHYGS"/>
<proteinExistence type="predicted"/>
<dbReference type="InParanoid" id="G1SU00"/>
<keyword evidence="3" id="KW-1185">Reference proteome</keyword>
<dbReference type="GO" id="GO:0034644">
    <property type="term" value="P:cellular response to UV"/>
    <property type="evidence" value="ECO:0007669"/>
    <property type="project" value="Ensembl"/>
</dbReference>
<organism evidence="2 3">
    <name type="scientific">Oryctolagus cuniculus</name>
    <name type="common">Rabbit</name>
    <dbReference type="NCBI Taxonomy" id="9986"/>
    <lineage>
        <taxon>Eukaryota</taxon>
        <taxon>Metazoa</taxon>
        <taxon>Chordata</taxon>
        <taxon>Craniata</taxon>
        <taxon>Vertebrata</taxon>
        <taxon>Euteleostomi</taxon>
        <taxon>Mammalia</taxon>
        <taxon>Eutheria</taxon>
        <taxon>Euarchontoglires</taxon>
        <taxon>Glires</taxon>
        <taxon>Lagomorpha</taxon>
        <taxon>Leporidae</taxon>
        <taxon>Oryctolagus</taxon>
    </lineage>
</organism>
<dbReference type="KEGG" id="ocu:103348995"/>
<evidence type="ECO:0000313" key="3">
    <source>
        <dbReference type="Proteomes" id="UP000001811"/>
    </source>
</evidence>
<dbReference type="EMBL" id="AAGW02051493">
    <property type="status" value="NOT_ANNOTATED_CDS"/>
    <property type="molecule type" value="Genomic_DNA"/>
</dbReference>
<dbReference type="STRING" id="9986.ENSOCUP00000006808"/>
<dbReference type="GO" id="GO:0070318">
    <property type="term" value="P:positive regulation of G0 to G1 transition"/>
    <property type="evidence" value="ECO:0007669"/>
    <property type="project" value="Ensembl"/>
</dbReference>
<accession>G1SU00</accession>
<dbReference type="AlphaFoldDB" id="G1SU00"/>
<reference evidence="2 3" key="1">
    <citation type="journal article" date="2011" name="Nature">
        <title>A high-resolution map of human evolutionary constraint using 29 mammals.</title>
        <authorList>
            <person name="Lindblad-Toh K."/>
            <person name="Garber M."/>
            <person name="Zuk O."/>
            <person name="Lin M.F."/>
            <person name="Parker B.J."/>
            <person name="Washietl S."/>
            <person name="Kheradpour P."/>
            <person name="Ernst J."/>
            <person name="Jordan G."/>
            <person name="Mauceli E."/>
            <person name="Ward L.D."/>
            <person name="Lowe C.B."/>
            <person name="Holloway A.K."/>
            <person name="Clamp M."/>
            <person name="Gnerre S."/>
            <person name="Alfoldi J."/>
            <person name="Beal K."/>
            <person name="Chang J."/>
            <person name="Clawson H."/>
            <person name="Cuff J."/>
            <person name="Di Palma F."/>
            <person name="Fitzgerald S."/>
            <person name="Flicek P."/>
            <person name="Guttman M."/>
            <person name="Hubisz M.J."/>
            <person name="Jaffe D.B."/>
            <person name="Jungreis I."/>
            <person name="Kent W.J."/>
            <person name="Kostka D."/>
            <person name="Lara M."/>
            <person name="Martins A.L."/>
            <person name="Massingham T."/>
            <person name="Moltke I."/>
            <person name="Raney B.J."/>
            <person name="Rasmussen M.D."/>
            <person name="Robinson J."/>
            <person name="Stark A."/>
            <person name="Vilella A.J."/>
            <person name="Wen J."/>
            <person name="Xie X."/>
            <person name="Zody M.C."/>
            <person name="Baldwin J."/>
            <person name="Bloom T."/>
            <person name="Chin C.W."/>
            <person name="Heiman D."/>
            <person name="Nicol R."/>
            <person name="Nusbaum C."/>
            <person name="Young S."/>
            <person name="Wilkinson J."/>
            <person name="Worley K.C."/>
            <person name="Kovar C.L."/>
            <person name="Muzny D.M."/>
            <person name="Gibbs R.A."/>
            <person name="Cree A."/>
            <person name="Dihn H.H."/>
            <person name="Fowler G."/>
            <person name="Jhangiani S."/>
            <person name="Joshi V."/>
            <person name="Lee S."/>
            <person name="Lewis L.R."/>
            <person name="Nazareth L.V."/>
            <person name="Okwuonu G."/>
            <person name="Santibanez J."/>
            <person name="Warren W.C."/>
            <person name="Mardis E.R."/>
            <person name="Weinstock G.M."/>
            <person name="Wilson R.K."/>
            <person name="Delehaunty K."/>
            <person name="Dooling D."/>
            <person name="Fronik C."/>
            <person name="Fulton L."/>
            <person name="Fulton B."/>
            <person name="Graves T."/>
            <person name="Minx P."/>
            <person name="Sodergren E."/>
            <person name="Birney E."/>
            <person name="Margulies E.H."/>
            <person name="Herrero J."/>
            <person name="Green E.D."/>
            <person name="Haussler D."/>
            <person name="Siepel A."/>
            <person name="Goldman N."/>
            <person name="Pollard K.S."/>
            <person name="Pedersen J.S."/>
            <person name="Lander E.S."/>
            <person name="Kellis M."/>
        </authorList>
    </citation>
    <scope>NUCLEOTIDE SEQUENCE [LARGE SCALE GENOMIC DNA]</scope>
    <source>
        <strain evidence="2 3">Thorbecke inbred</strain>
    </source>
</reference>
<dbReference type="Bgee" id="ENSOCUG00000007878">
    <property type="expression patterns" value="Expressed in embryo and 17 other cell types or tissues"/>
</dbReference>
<evidence type="ECO:0000313" key="2">
    <source>
        <dbReference type="Ensembl" id="ENSOCUP00000006808.2"/>
    </source>
</evidence>
<feature type="region of interest" description="Disordered" evidence="1">
    <location>
        <begin position="75"/>
        <end position="150"/>
    </location>
</feature>
<dbReference type="GO" id="GO:0000725">
    <property type="term" value="P:recombinational repair"/>
    <property type="evidence" value="ECO:0007669"/>
    <property type="project" value="Ensembl"/>
</dbReference>
<dbReference type="GO" id="GO:1990166">
    <property type="term" value="P:protein localization to site of double-strand break"/>
    <property type="evidence" value="ECO:0007669"/>
    <property type="project" value="Ensembl"/>
</dbReference>
<dbReference type="GO" id="GO:0097681">
    <property type="term" value="P:double-strand break repair via alternative nonhomologous end joining"/>
    <property type="evidence" value="ECO:0007669"/>
    <property type="project" value="Ensembl"/>
</dbReference>
<dbReference type="GO" id="GO:0071479">
    <property type="term" value="P:cellular response to ionizing radiation"/>
    <property type="evidence" value="ECO:0007669"/>
    <property type="project" value="Ensembl"/>
</dbReference>
<name>G1SU00_RABIT</name>
<dbReference type="HOGENOM" id="CLU_075584_0_0_1"/>
<dbReference type="InterPro" id="IPR029293">
    <property type="entry name" value="RHNO1"/>
</dbReference>
<dbReference type="GeneTree" id="ENSGT00390000003219"/>
<dbReference type="OrthoDB" id="9942438at2759"/>
<dbReference type="PaxDb" id="9986-ENSOCUP00000006808"/>
<feature type="compositionally biased region" description="Basic residues" evidence="1">
    <location>
        <begin position="1"/>
        <end position="10"/>
    </location>
</feature>
<protein>
    <submittedName>
        <fullName evidence="2">RAD9-HUS1-RAD1 interacting nuclear orphan 1</fullName>
    </submittedName>
</protein>
<dbReference type="GO" id="GO:0035861">
    <property type="term" value="C:site of double-strand break"/>
    <property type="evidence" value="ECO:0007669"/>
    <property type="project" value="Ensembl"/>
</dbReference>
<feature type="compositionally biased region" description="Low complexity" evidence="1">
    <location>
        <begin position="98"/>
        <end position="108"/>
    </location>
</feature>
<dbReference type="eggNOG" id="ENOG502S7M3">
    <property type="taxonomic scope" value="Eukaryota"/>
</dbReference>
<dbReference type="CTD" id="83695"/>
<dbReference type="GO" id="GO:0000077">
    <property type="term" value="P:DNA damage checkpoint signaling"/>
    <property type="evidence" value="ECO:0007669"/>
    <property type="project" value="Ensembl"/>
</dbReference>
<dbReference type="GeneID" id="103348995"/>
<feature type="region of interest" description="Disordered" evidence="1">
    <location>
        <begin position="1"/>
        <end position="48"/>
    </location>
</feature>
<feature type="compositionally biased region" description="Basic and acidic residues" evidence="1">
    <location>
        <begin position="116"/>
        <end position="127"/>
    </location>
</feature>
<dbReference type="PANTHER" id="PTHR35541">
    <property type="entry name" value="RAD9, HUS1, RAD1-INTERACTING NUCLEAR ORPHAN PROTEIN 1"/>
    <property type="match status" value="1"/>
</dbReference>
<dbReference type="GO" id="GO:0000785">
    <property type="term" value="C:chromatin"/>
    <property type="evidence" value="ECO:0007669"/>
    <property type="project" value="Ensembl"/>
</dbReference>
<feature type="compositionally biased region" description="Polar residues" evidence="1">
    <location>
        <begin position="135"/>
        <end position="148"/>
    </location>
</feature>
<dbReference type="Ensembl" id="ENSOCUT00000007877.2">
    <property type="protein sequence ID" value="ENSOCUP00000006808.2"/>
    <property type="gene ID" value="ENSOCUG00000007878.2"/>
</dbReference>
<dbReference type="GO" id="GO:0140463">
    <property type="term" value="F:chromatin-protein adaptor activity"/>
    <property type="evidence" value="ECO:0007669"/>
    <property type="project" value="Ensembl"/>
</dbReference>